<sequence>MIIYGVRTSLSVAMVAMVNSTEETSLNATENFVACSNLLSNGVNERNLEFQGVKYDWDSTTQGLIFTSFNYGYLATLLLGGVLSEKFGTKWLFGISILMTSCLYLLIPIAASWGSAAFIAIRVLAGITEGVTLPTINLAMSNWSPTSERSRILSIINSGIPAAVVISMPLSGFLGFALCLIAVTQSGCRPELIIGFLCLAMFLSGLVYPGYKVAHIDMSPNHSGVLCGISTTVALLGGSFSPTIAGWLTESGDTLENWNKIFYITCAIYIASGVFFVIFGSAELQSWDAGKTDIVTDSKIENNPSSEEFQERQ</sequence>
<accession>A0A4Y2GWY2</accession>
<dbReference type="PANTHER" id="PTHR11662">
    <property type="entry name" value="SOLUTE CARRIER FAMILY 17"/>
    <property type="match status" value="1"/>
</dbReference>
<dbReference type="EMBL" id="BGPR01001590">
    <property type="protein sequence ID" value="GBM57379.1"/>
    <property type="molecule type" value="Genomic_DNA"/>
</dbReference>
<dbReference type="Gene3D" id="1.20.1250.20">
    <property type="entry name" value="MFS general substrate transporter like domains"/>
    <property type="match status" value="2"/>
</dbReference>
<dbReference type="PROSITE" id="PS50850">
    <property type="entry name" value="MFS"/>
    <property type="match status" value="1"/>
</dbReference>
<evidence type="ECO:0000256" key="4">
    <source>
        <dbReference type="ARBA" id="ARBA00023136"/>
    </source>
</evidence>
<keyword evidence="8" id="KW-1185">Reference proteome</keyword>
<dbReference type="Pfam" id="PF07690">
    <property type="entry name" value="MFS_1"/>
    <property type="match status" value="1"/>
</dbReference>
<evidence type="ECO:0000256" key="2">
    <source>
        <dbReference type="ARBA" id="ARBA00022692"/>
    </source>
</evidence>
<dbReference type="GO" id="GO:0016020">
    <property type="term" value="C:membrane"/>
    <property type="evidence" value="ECO:0007669"/>
    <property type="project" value="UniProtKB-SubCell"/>
</dbReference>
<organism evidence="7 8">
    <name type="scientific">Araneus ventricosus</name>
    <name type="common">Orbweaver spider</name>
    <name type="synonym">Epeira ventricosa</name>
    <dbReference type="NCBI Taxonomy" id="182803"/>
    <lineage>
        <taxon>Eukaryota</taxon>
        <taxon>Metazoa</taxon>
        <taxon>Ecdysozoa</taxon>
        <taxon>Arthropoda</taxon>
        <taxon>Chelicerata</taxon>
        <taxon>Arachnida</taxon>
        <taxon>Araneae</taxon>
        <taxon>Araneomorphae</taxon>
        <taxon>Entelegynae</taxon>
        <taxon>Araneoidea</taxon>
        <taxon>Araneidae</taxon>
        <taxon>Araneus</taxon>
    </lineage>
</organism>
<dbReference type="PANTHER" id="PTHR11662:SF399">
    <property type="entry name" value="FI19708P1-RELATED"/>
    <property type="match status" value="1"/>
</dbReference>
<dbReference type="OrthoDB" id="2985014at2759"/>
<dbReference type="GO" id="GO:0022857">
    <property type="term" value="F:transmembrane transporter activity"/>
    <property type="evidence" value="ECO:0007669"/>
    <property type="project" value="InterPro"/>
</dbReference>
<dbReference type="GO" id="GO:0006820">
    <property type="term" value="P:monoatomic anion transport"/>
    <property type="evidence" value="ECO:0007669"/>
    <property type="project" value="TreeGrafter"/>
</dbReference>
<evidence type="ECO:0000256" key="5">
    <source>
        <dbReference type="SAM" id="Phobius"/>
    </source>
</evidence>
<dbReference type="SUPFAM" id="SSF103473">
    <property type="entry name" value="MFS general substrate transporter"/>
    <property type="match status" value="2"/>
</dbReference>
<feature type="transmembrane region" description="Helical" evidence="5">
    <location>
        <begin position="261"/>
        <end position="282"/>
    </location>
</feature>
<dbReference type="InterPro" id="IPR050382">
    <property type="entry name" value="MFS_Na/Anion_cotransporter"/>
</dbReference>
<proteinExistence type="predicted"/>
<evidence type="ECO:0000256" key="3">
    <source>
        <dbReference type="ARBA" id="ARBA00022989"/>
    </source>
</evidence>
<gene>
    <name evidence="7" type="primary">SLC17A5_12</name>
    <name evidence="7" type="ORF">AVEN_127108_1</name>
</gene>
<evidence type="ECO:0000256" key="1">
    <source>
        <dbReference type="ARBA" id="ARBA00004141"/>
    </source>
</evidence>
<reference evidence="7 8" key="1">
    <citation type="journal article" date="2019" name="Sci. Rep.">
        <title>Orb-weaving spider Araneus ventricosus genome elucidates the spidroin gene catalogue.</title>
        <authorList>
            <person name="Kono N."/>
            <person name="Nakamura H."/>
            <person name="Ohtoshi R."/>
            <person name="Moran D.A.P."/>
            <person name="Shinohara A."/>
            <person name="Yoshida Y."/>
            <person name="Fujiwara M."/>
            <person name="Mori M."/>
            <person name="Tomita M."/>
            <person name="Arakawa K."/>
        </authorList>
    </citation>
    <scope>NUCLEOTIDE SEQUENCE [LARGE SCALE GENOMIC DNA]</scope>
</reference>
<evidence type="ECO:0000313" key="7">
    <source>
        <dbReference type="EMBL" id="GBM57379.1"/>
    </source>
</evidence>
<feature type="transmembrane region" description="Helical" evidence="5">
    <location>
        <begin position="64"/>
        <end position="84"/>
    </location>
</feature>
<feature type="transmembrane region" description="Helical" evidence="5">
    <location>
        <begin position="91"/>
        <end position="111"/>
    </location>
</feature>
<dbReference type="InterPro" id="IPR011701">
    <property type="entry name" value="MFS"/>
</dbReference>
<keyword evidence="2 5" id="KW-0812">Transmembrane</keyword>
<feature type="transmembrane region" description="Helical" evidence="5">
    <location>
        <begin position="223"/>
        <end position="249"/>
    </location>
</feature>
<keyword evidence="3 5" id="KW-1133">Transmembrane helix</keyword>
<comment type="subcellular location">
    <subcellularLocation>
        <location evidence="1">Membrane</location>
        <topology evidence="1">Multi-pass membrane protein</topology>
    </subcellularLocation>
</comment>
<dbReference type="AlphaFoldDB" id="A0A4Y2GWY2"/>
<feature type="transmembrane region" description="Helical" evidence="5">
    <location>
        <begin position="160"/>
        <end position="186"/>
    </location>
</feature>
<dbReference type="InterPro" id="IPR036259">
    <property type="entry name" value="MFS_trans_sf"/>
</dbReference>
<dbReference type="Proteomes" id="UP000499080">
    <property type="component" value="Unassembled WGS sequence"/>
</dbReference>
<dbReference type="InterPro" id="IPR020846">
    <property type="entry name" value="MFS_dom"/>
</dbReference>
<evidence type="ECO:0000259" key="6">
    <source>
        <dbReference type="PROSITE" id="PS50850"/>
    </source>
</evidence>
<comment type="caution">
    <text evidence="7">The sequence shown here is derived from an EMBL/GenBank/DDBJ whole genome shotgun (WGS) entry which is preliminary data.</text>
</comment>
<feature type="transmembrane region" description="Helical" evidence="5">
    <location>
        <begin position="117"/>
        <end position="139"/>
    </location>
</feature>
<feature type="domain" description="Major facilitator superfamily (MFS) profile" evidence="6">
    <location>
        <begin position="1"/>
        <end position="313"/>
    </location>
</feature>
<keyword evidence="4 5" id="KW-0472">Membrane</keyword>
<evidence type="ECO:0000313" key="8">
    <source>
        <dbReference type="Proteomes" id="UP000499080"/>
    </source>
</evidence>
<name>A0A4Y2GWY2_ARAVE</name>
<feature type="transmembrane region" description="Helical" evidence="5">
    <location>
        <begin position="192"/>
        <end position="211"/>
    </location>
</feature>
<protein>
    <submittedName>
        <fullName evidence="7">Sialin</fullName>
    </submittedName>
</protein>